<evidence type="ECO:0000313" key="1">
    <source>
        <dbReference type="EMBL" id="KIC68705.1"/>
    </source>
</evidence>
<dbReference type="OrthoDB" id="9981143at2"/>
<name>A0A0B4DW79_PSEPS</name>
<evidence type="ECO:0008006" key="3">
    <source>
        <dbReference type="Google" id="ProtNLM"/>
    </source>
</evidence>
<protein>
    <recommendedName>
        <fullName evidence="3">DNA-binding protein</fullName>
    </recommendedName>
</protein>
<organism evidence="1 2">
    <name type="scientific">Pseudarthrobacter phenanthrenivorans</name>
    <name type="common">Arthrobacter phenanthrenivorans</name>
    <dbReference type="NCBI Taxonomy" id="361575"/>
    <lineage>
        <taxon>Bacteria</taxon>
        <taxon>Bacillati</taxon>
        <taxon>Actinomycetota</taxon>
        <taxon>Actinomycetes</taxon>
        <taxon>Micrococcales</taxon>
        <taxon>Micrococcaceae</taxon>
        <taxon>Pseudarthrobacter</taxon>
    </lineage>
</organism>
<reference evidence="1 2" key="1">
    <citation type="submission" date="2014-12" db="EMBL/GenBank/DDBJ databases">
        <title>Genome sequencing of Arthrobacter phenanthrenivorans SWC37.</title>
        <authorList>
            <person name="Tan P.W."/>
            <person name="Chan K.-G."/>
        </authorList>
    </citation>
    <scope>NUCLEOTIDE SEQUENCE [LARGE SCALE GENOMIC DNA]</scope>
    <source>
        <strain evidence="1 2">SWC37</strain>
    </source>
</reference>
<gene>
    <name evidence="1" type="ORF">RM50_04390</name>
</gene>
<dbReference type="EMBL" id="JWTB01000008">
    <property type="protein sequence ID" value="KIC68705.1"/>
    <property type="molecule type" value="Genomic_DNA"/>
</dbReference>
<proteinExistence type="predicted"/>
<dbReference type="Proteomes" id="UP000031196">
    <property type="component" value="Unassembled WGS sequence"/>
</dbReference>
<dbReference type="AlphaFoldDB" id="A0A0B4DW79"/>
<comment type="caution">
    <text evidence="1">The sequence shown here is derived from an EMBL/GenBank/DDBJ whole genome shotgun (WGS) entry which is preliminary data.</text>
</comment>
<sequence>MNAEELLNSRVLVTLGEFAQITGQSPEGVRNRADEGTLGMPVVFAALDLDTAETDLDGTQEDAVKPKRRRRYIRVSDVRRMLEAPELAAAAP</sequence>
<accession>A0A0B4DW79</accession>
<evidence type="ECO:0000313" key="2">
    <source>
        <dbReference type="Proteomes" id="UP000031196"/>
    </source>
</evidence>
<dbReference type="RefSeq" id="WP_043450402.1">
    <property type="nucleotide sequence ID" value="NZ_JWTB01000008.1"/>
</dbReference>